<keyword evidence="7" id="KW-0325">Glycoprotein</keyword>
<gene>
    <name evidence="14" type="ORF">ZEAMMB73_Zm00001d043327</name>
</gene>
<dbReference type="GO" id="GO:0006508">
    <property type="term" value="P:proteolysis"/>
    <property type="evidence" value="ECO:0007669"/>
    <property type="project" value="UniProtKB-KW"/>
</dbReference>
<dbReference type="PRINTS" id="PR00723">
    <property type="entry name" value="SUBTILISIN"/>
</dbReference>
<dbReference type="PROSITE" id="PS00136">
    <property type="entry name" value="SUBTILASE_ASP"/>
    <property type="match status" value="1"/>
</dbReference>
<dbReference type="Pfam" id="PF00082">
    <property type="entry name" value="Peptidase_S8"/>
    <property type="match status" value="1"/>
</dbReference>
<dbReference type="CDD" id="cd02120">
    <property type="entry name" value="PA_subtilisin_like"/>
    <property type="match status" value="1"/>
</dbReference>
<dbReference type="GO" id="GO:0004252">
    <property type="term" value="F:serine-type endopeptidase activity"/>
    <property type="evidence" value="ECO:0007669"/>
    <property type="project" value="UniProtKB-UniRule"/>
</dbReference>
<dbReference type="InterPro" id="IPR045051">
    <property type="entry name" value="SBT"/>
</dbReference>
<keyword evidence="5 9" id="KW-0378">Hydrolase</keyword>
<dbReference type="Gene3D" id="2.60.40.2310">
    <property type="match status" value="1"/>
</dbReference>
<feature type="active site" description="Charge relay system" evidence="8 9">
    <location>
        <position position="674"/>
    </location>
</feature>
<dbReference type="InterPro" id="IPR036852">
    <property type="entry name" value="Peptidase_S8/S53_dom_sf"/>
</dbReference>
<feature type="domain" description="Peptidase S8/S53" evidence="12">
    <location>
        <begin position="211"/>
        <end position="719"/>
    </location>
</feature>
<dbReference type="Gene3D" id="3.50.30.30">
    <property type="match status" value="1"/>
</dbReference>
<comment type="similarity">
    <text evidence="2 9 10">Belongs to the peptidase S8 family.</text>
</comment>
<dbReference type="IntAct" id="A0A1D6NAI7">
    <property type="interactions" value="5"/>
</dbReference>
<evidence type="ECO:0000256" key="4">
    <source>
        <dbReference type="ARBA" id="ARBA00022729"/>
    </source>
</evidence>
<evidence type="ECO:0000259" key="12">
    <source>
        <dbReference type="Pfam" id="PF00082"/>
    </source>
</evidence>
<dbReference type="InterPro" id="IPR034197">
    <property type="entry name" value="Peptidases_S8_3"/>
</dbReference>
<keyword evidence="6 9" id="KW-0720">Serine protease</keyword>
<dbReference type="PROSITE" id="PS00138">
    <property type="entry name" value="SUBTILASE_SER"/>
    <property type="match status" value="1"/>
</dbReference>
<evidence type="ECO:0000256" key="5">
    <source>
        <dbReference type="ARBA" id="ARBA00022801"/>
    </source>
</evidence>
<dbReference type="AlphaFoldDB" id="A0A1D6NAI7"/>
<accession>A0A1D6NAI7</accession>
<keyword evidence="3 9" id="KW-0645">Protease</keyword>
<evidence type="ECO:0000256" key="6">
    <source>
        <dbReference type="ARBA" id="ARBA00022825"/>
    </source>
</evidence>
<evidence type="ECO:0000256" key="7">
    <source>
        <dbReference type="ARBA" id="ARBA00023180"/>
    </source>
</evidence>
<dbReference type="CDD" id="cd04852">
    <property type="entry name" value="Peptidases_S8_3"/>
    <property type="match status" value="1"/>
</dbReference>
<dbReference type="InterPro" id="IPR041469">
    <property type="entry name" value="Subtilisin-like_FN3"/>
</dbReference>
<evidence type="ECO:0000256" key="8">
    <source>
        <dbReference type="PIRSR" id="PIRSR615500-1"/>
    </source>
</evidence>
<dbReference type="InParanoid" id="A0A1D6NAI7"/>
<dbReference type="InterPro" id="IPR023827">
    <property type="entry name" value="Peptidase_S8_Asp-AS"/>
</dbReference>
<feature type="active site" description="Charge relay system" evidence="8 9">
    <location>
        <position position="220"/>
    </location>
</feature>
<feature type="compositionally biased region" description="Polar residues" evidence="11">
    <location>
        <begin position="83"/>
        <end position="98"/>
    </location>
</feature>
<dbReference type="FunCoup" id="A0A1D6NAI7">
    <property type="interactions" value="16"/>
</dbReference>
<keyword evidence="4" id="KW-0732">Signal</keyword>
<dbReference type="FunFam" id="3.40.50.200:FF:000006">
    <property type="entry name" value="Subtilisin-like protease SBT1.5"/>
    <property type="match status" value="1"/>
</dbReference>
<protein>
    <submittedName>
        <fullName evidence="14">Subtilisin-like protease SBT2.1</fullName>
    </submittedName>
</protein>
<dbReference type="SUPFAM" id="SSF52743">
    <property type="entry name" value="Subtilisin-like"/>
    <property type="match status" value="1"/>
</dbReference>
<feature type="compositionally biased region" description="Gly residues" evidence="11">
    <location>
        <begin position="71"/>
        <end position="82"/>
    </location>
</feature>
<organism evidence="14">
    <name type="scientific">Zea mays</name>
    <name type="common">Maize</name>
    <dbReference type="NCBI Taxonomy" id="4577"/>
    <lineage>
        <taxon>Eukaryota</taxon>
        <taxon>Viridiplantae</taxon>
        <taxon>Streptophyta</taxon>
        <taxon>Embryophyta</taxon>
        <taxon>Tracheophyta</taxon>
        <taxon>Spermatophyta</taxon>
        <taxon>Magnoliopsida</taxon>
        <taxon>Liliopsida</taxon>
        <taxon>Poales</taxon>
        <taxon>Poaceae</taxon>
        <taxon>PACMAD clade</taxon>
        <taxon>Panicoideae</taxon>
        <taxon>Andropogonodae</taxon>
        <taxon>Andropogoneae</taxon>
        <taxon>Tripsacinae</taxon>
        <taxon>Zea</taxon>
    </lineage>
</organism>
<dbReference type="InterPro" id="IPR023828">
    <property type="entry name" value="Peptidase_S8_Ser-AS"/>
</dbReference>
<name>A0A1D6NAI7_MAIZE</name>
<feature type="active site" description="Charge relay system" evidence="8 9">
    <location>
        <position position="295"/>
    </location>
</feature>
<reference evidence="14" key="1">
    <citation type="submission" date="2015-12" db="EMBL/GenBank/DDBJ databases">
        <title>Update maize B73 reference genome by single molecule sequencing technologies.</title>
        <authorList>
            <consortium name="Maize Genome Sequencing Project"/>
            <person name="Ware D."/>
        </authorList>
    </citation>
    <scope>NUCLEOTIDE SEQUENCE [LARGE SCALE GENOMIC DNA]</scope>
    <source>
        <tissue evidence="14">Seedling</tissue>
    </source>
</reference>
<evidence type="ECO:0000256" key="10">
    <source>
        <dbReference type="RuleBase" id="RU003355"/>
    </source>
</evidence>
<comment type="subcellular location">
    <subcellularLocation>
        <location evidence="1">Secreted</location>
    </subcellularLocation>
</comment>
<evidence type="ECO:0000256" key="2">
    <source>
        <dbReference type="ARBA" id="ARBA00011073"/>
    </source>
</evidence>
<dbReference type="InterPro" id="IPR000209">
    <property type="entry name" value="Peptidase_S8/S53_dom"/>
</dbReference>
<dbReference type="STRING" id="4577.A0A1D6NAI7"/>
<dbReference type="EMBL" id="CM007649">
    <property type="protein sequence ID" value="ONM37565.1"/>
    <property type="molecule type" value="Genomic_DNA"/>
</dbReference>
<proteinExistence type="inferred from homology"/>
<evidence type="ECO:0000256" key="11">
    <source>
        <dbReference type="SAM" id="MobiDB-lite"/>
    </source>
</evidence>
<dbReference type="Gene3D" id="3.40.50.200">
    <property type="entry name" value="Peptidase S8/S53 domain"/>
    <property type="match status" value="1"/>
</dbReference>
<evidence type="ECO:0000259" key="13">
    <source>
        <dbReference type="Pfam" id="PF17766"/>
    </source>
</evidence>
<evidence type="ECO:0000313" key="14">
    <source>
        <dbReference type="EMBL" id="ONM37565.1"/>
    </source>
</evidence>
<evidence type="ECO:0000256" key="9">
    <source>
        <dbReference type="PROSITE-ProRule" id="PRU01240"/>
    </source>
</evidence>
<dbReference type="GO" id="GO:0005576">
    <property type="term" value="C:extracellular region"/>
    <property type="evidence" value="ECO:0007669"/>
    <property type="project" value="UniProtKB-SubCell"/>
</dbReference>
<dbReference type="Pfam" id="PF17766">
    <property type="entry name" value="fn3_6"/>
    <property type="match status" value="1"/>
</dbReference>
<evidence type="ECO:0000256" key="1">
    <source>
        <dbReference type="ARBA" id="ARBA00004613"/>
    </source>
</evidence>
<feature type="domain" description="Subtilisin-like protease fibronectin type-III" evidence="13">
    <location>
        <begin position="793"/>
        <end position="886"/>
    </location>
</feature>
<feature type="region of interest" description="Disordered" evidence="11">
    <location>
        <begin position="68"/>
        <end position="99"/>
    </location>
</feature>
<dbReference type="PANTHER" id="PTHR10795">
    <property type="entry name" value="PROPROTEIN CONVERTASE SUBTILISIN/KEXIN"/>
    <property type="match status" value="1"/>
</dbReference>
<dbReference type="ExpressionAtlas" id="A0A1D6NAI7">
    <property type="expression patterns" value="baseline and differential"/>
</dbReference>
<dbReference type="SMR" id="A0A1D6NAI7"/>
<sequence>MGVARREEHRAAAAAFLYALTVLGVLAGGAGVRAFEDGTAVYIVTMKQAPVSHRRLNLEKFGSSKAATAVGRGGSGGGGGGDTPTTSVLRKPRQSSPKPMNYGSYIVHLQKSLLKRTLRGEHYVKLYSYRYLINGFAVVITPRQKIIWIYPPLIAITCFLLVRKADKLSGRKEVANVMLDYSVRTATTHTPEFLGLPQGAWVQEGGPQFAGQGVVIGLIDTGIDPTHPSFADDLSTDSYPVPAHYSGICEVTNDFPSGSCNRKLVGAQHFAASAITRGVFNASQDLASPSDSDGHGTHTASIAAGNHGIPVVVAGHQFGNASGMAPRAHIAVYKALYKSFGGFAADVVAAIDQAAEDNVDIISLSITPNRRPPGLATFFNPIDMALLSAVKAGIFVVQAAGNTGPSPKSMSSYSPWIFTVGASAHDRVYSNYVVLGNNLTIQGVGLAPGTDGDPMYNLVAAPHALKNNTASCNEMSLGECQDSSHLDADLIRGKILVCSYSIRFVLGLSSVKQALDTANDVSAAGVIFYLDPFVLGFQLNPTPMHMPGLIIPSSDDSKVQRYSLLNNCSITLQVFLTYYNDSLVRDGTSGQVVSFGGVAKILGGLNPNYGNSAPKVMFYSARGPDPEDNTLSNADILKPNLVAPGSSIWGAWSSVGLDSAEFAGESFAMLSGTSMAAPHVAGLAALIKQKFPSFSPAAIASALSTTTTLSDRQGKPIMAQRTYSNPDLTQSPATSFDMGNGFVNATAALDPGLIIDCSYDDFFSFLCGINGSSPVVKNYTGNSCVASTMTGADLNLPSITIAVLNQTRTITRTVINVAADESYSVNYSAPNGTAVSVVPTQFFIPSGQKQLVTFVVNATINSSTASFGNVGFQGNKGHRAIIPFSVISKVVYSS</sequence>
<dbReference type="InterPro" id="IPR015500">
    <property type="entry name" value="Peptidase_S8_subtilisin-rel"/>
</dbReference>
<dbReference type="PROSITE" id="PS51892">
    <property type="entry name" value="SUBTILASE"/>
    <property type="match status" value="1"/>
</dbReference>
<evidence type="ECO:0000256" key="3">
    <source>
        <dbReference type="ARBA" id="ARBA00022670"/>
    </source>
</evidence>